<dbReference type="SMART" id="SM00343">
    <property type="entry name" value="ZnF_C2HC"/>
    <property type="match status" value="1"/>
</dbReference>
<dbReference type="InterPro" id="IPR036875">
    <property type="entry name" value="Znf_CCHC_sf"/>
</dbReference>
<sequence length="233" mass="25853">MTSHGHSRRCNQGQGRGGNEVTIPVGSLTDFVTTMTSAVIAIDAVVPATSRVMDRMEPQARTGNDDGNKYEGRNNVPSTGVPMGYLEQVNTGQAMGESSRRTEVARSNHWESFTNKKGKITPRSQSFERGCYVASHSRRRNNDQRNVNCQRQDSEEQTSTQPEDLNCPRCTKYHPNRPCRVGLGICYKCGKPVHIARDCPHKKCQGAAESDSQTRGNHELAVEFLTSLHTIDM</sequence>
<gene>
    <name evidence="4" type="ORF">Ahy_A07g035504</name>
</gene>
<evidence type="ECO:0000313" key="5">
    <source>
        <dbReference type="Proteomes" id="UP000289738"/>
    </source>
</evidence>
<name>A0A445CEA4_ARAHY</name>
<organism evidence="4 5">
    <name type="scientific">Arachis hypogaea</name>
    <name type="common">Peanut</name>
    <dbReference type="NCBI Taxonomy" id="3818"/>
    <lineage>
        <taxon>Eukaryota</taxon>
        <taxon>Viridiplantae</taxon>
        <taxon>Streptophyta</taxon>
        <taxon>Embryophyta</taxon>
        <taxon>Tracheophyta</taxon>
        <taxon>Spermatophyta</taxon>
        <taxon>Magnoliopsida</taxon>
        <taxon>eudicotyledons</taxon>
        <taxon>Gunneridae</taxon>
        <taxon>Pentapetalae</taxon>
        <taxon>rosids</taxon>
        <taxon>fabids</taxon>
        <taxon>Fabales</taxon>
        <taxon>Fabaceae</taxon>
        <taxon>Papilionoideae</taxon>
        <taxon>50 kb inversion clade</taxon>
        <taxon>dalbergioids sensu lato</taxon>
        <taxon>Dalbergieae</taxon>
        <taxon>Pterocarpus clade</taxon>
        <taxon>Arachis</taxon>
    </lineage>
</organism>
<dbReference type="PROSITE" id="PS50158">
    <property type="entry name" value="ZF_CCHC"/>
    <property type="match status" value="1"/>
</dbReference>
<dbReference type="AlphaFoldDB" id="A0A445CEA4"/>
<dbReference type="GO" id="GO:0003676">
    <property type="term" value="F:nucleic acid binding"/>
    <property type="evidence" value="ECO:0007669"/>
    <property type="project" value="InterPro"/>
</dbReference>
<dbReference type="InterPro" id="IPR001878">
    <property type="entry name" value="Znf_CCHC"/>
</dbReference>
<reference evidence="4 5" key="1">
    <citation type="submission" date="2019-01" db="EMBL/GenBank/DDBJ databases">
        <title>Sequencing of cultivated peanut Arachis hypogaea provides insights into genome evolution and oil improvement.</title>
        <authorList>
            <person name="Chen X."/>
        </authorList>
    </citation>
    <scope>NUCLEOTIDE SEQUENCE [LARGE SCALE GENOMIC DNA]</scope>
    <source>
        <strain evidence="5">cv. Fuhuasheng</strain>
        <tissue evidence="4">Leaves</tissue>
    </source>
</reference>
<keyword evidence="1" id="KW-0479">Metal-binding</keyword>
<feature type="compositionally biased region" description="Basic and acidic residues" evidence="2">
    <location>
        <begin position="58"/>
        <end position="72"/>
    </location>
</feature>
<feature type="region of interest" description="Disordered" evidence="2">
    <location>
        <begin position="1"/>
        <end position="22"/>
    </location>
</feature>
<keyword evidence="1" id="KW-0862">Zinc</keyword>
<feature type="region of interest" description="Disordered" evidence="2">
    <location>
        <begin position="136"/>
        <end position="165"/>
    </location>
</feature>
<evidence type="ECO:0000313" key="4">
    <source>
        <dbReference type="EMBL" id="RYR49191.1"/>
    </source>
</evidence>
<keyword evidence="5" id="KW-1185">Reference proteome</keyword>
<evidence type="ECO:0000256" key="1">
    <source>
        <dbReference type="PROSITE-ProRule" id="PRU00047"/>
    </source>
</evidence>
<evidence type="ECO:0000256" key="2">
    <source>
        <dbReference type="SAM" id="MobiDB-lite"/>
    </source>
</evidence>
<dbReference type="SUPFAM" id="SSF57756">
    <property type="entry name" value="Retrovirus zinc finger-like domains"/>
    <property type="match status" value="1"/>
</dbReference>
<feature type="domain" description="CCHC-type" evidence="3">
    <location>
        <begin position="186"/>
        <end position="200"/>
    </location>
</feature>
<feature type="region of interest" description="Disordered" evidence="2">
    <location>
        <begin position="58"/>
        <end position="82"/>
    </location>
</feature>
<proteinExistence type="predicted"/>
<keyword evidence="1" id="KW-0863">Zinc-finger</keyword>
<dbReference type="Gene3D" id="4.10.60.10">
    <property type="entry name" value="Zinc finger, CCHC-type"/>
    <property type="match status" value="1"/>
</dbReference>
<feature type="compositionally biased region" description="Polar residues" evidence="2">
    <location>
        <begin position="144"/>
        <end position="163"/>
    </location>
</feature>
<dbReference type="GO" id="GO:0008270">
    <property type="term" value="F:zinc ion binding"/>
    <property type="evidence" value="ECO:0007669"/>
    <property type="project" value="UniProtKB-KW"/>
</dbReference>
<comment type="caution">
    <text evidence="4">The sequence shown here is derived from an EMBL/GenBank/DDBJ whole genome shotgun (WGS) entry which is preliminary data.</text>
</comment>
<dbReference type="EMBL" id="SDMP01000007">
    <property type="protein sequence ID" value="RYR49191.1"/>
    <property type="molecule type" value="Genomic_DNA"/>
</dbReference>
<protein>
    <recommendedName>
        <fullName evidence="3">CCHC-type domain-containing protein</fullName>
    </recommendedName>
</protein>
<dbReference type="Pfam" id="PF00098">
    <property type="entry name" value="zf-CCHC"/>
    <property type="match status" value="1"/>
</dbReference>
<accession>A0A445CEA4</accession>
<dbReference type="Proteomes" id="UP000289738">
    <property type="component" value="Chromosome A07"/>
</dbReference>
<evidence type="ECO:0000259" key="3">
    <source>
        <dbReference type="PROSITE" id="PS50158"/>
    </source>
</evidence>